<evidence type="ECO:0000313" key="2">
    <source>
        <dbReference type="EMBL" id="SFT87896.1"/>
    </source>
</evidence>
<dbReference type="RefSeq" id="WP_090252183.1">
    <property type="nucleotide sequence ID" value="NZ_FPAS01000006.1"/>
</dbReference>
<dbReference type="AlphaFoldDB" id="A0A1I7BL60"/>
<name>A0A1I7BL60_9FLAO</name>
<sequence length="167" mass="18971">MKRLTLLLGLIAVLASCASVSYKTSKVLPYYTEPAKIVKLQNGMTLTQINSVLGIEPYDVYHMQDDGSTVLVYKYRLKERKIEVTTSDDLTNQASQTSGTVYFTEEYKVYILLQDGKLQSLITDAGRKDSKYILITNNTIQLVSKKTLIEKKDSEDLREGQWKETTK</sequence>
<protein>
    <recommendedName>
        <fullName evidence="4">Lipoprotein</fullName>
    </recommendedName>
</protein>
<dbReference type="PROSITE" id="PS51257">
    <property type="entry name" value="PROKAR_LIPOPROTEIN"/>
    <property type="match status" value="1"/>
</dbReference>
<keyword evidence="3" id="KW-1185">Reference proteome</keyword>
<dbReference type="STRING" id="477690.SAMN05216474_2862"/>
<keyword evidence="1" id="KW-0732">Signal</keyword>
<proteinExistence type="predicted"/>
<evidence type="ECO:0008006" key="4">
    <source>
        <dbReference type="Google" id="ProtNLM"/>
    </source>
</evidence>
<dbReference type="OrthoDB" id="9891411at2"/>
<feature type="chain" id="PRO_5014899645" description="Lipoprotein" evidence="1">
    <location>
        <begin position="19"/>
        <end position="167"/>
    </location>
</feature>
<reference evidence="2 3" key="1">
    <citation type="submission" date="2016-10" db="EMBL/GenBank/DDBJ databases">
        <authorList>
            <person name="de Groot N.N."/>
        </authorList>
    </citation>
    <scope>NUCLEOTIDE SEQUENCE [LARGE SCALE GENOMIC DNA]</scope>
    <source>
        <strain evidence="2 3">CGMCC 1.7005</strain>
    </source>
</reference>
<dbReference type="EMBL" id="FPAS01000006">
    <property type="protein sequence ID" value="SFT87896.1"/>
    <property type="molecule type" value="Genomic_DNA"/>
</dbReference>
<gene>
    <name evidence="2" type="ORF">SAMN05216474_2862</name>
</gene>
<evidence type="ECO:0000313" key="3">
    <source>
        <dbReference type="Proteomes" id="UP000236454"/>
    </source>
</evidence>
<feature type="signal peptide" evidence="1">
    <location>
        <begin position="1"/>
        <end position="18"/>
    </location>
</feature>
<dbReference type="Proteomes" id="UP000236454">
    <property type="component" value="Unassembled WGS sequence"/>
</dbReference>
<accession>A0A1I7BL60</accession>
<evidence type="ECO:0000256" key="1">
    <source>
        <dbReference type="SAM" id="SignalP"/>
    </source>
</evidence>
<organism evidence="2 3">
    <name type="scientific">Lishizhenia tianjinensis</name>
    <dbReference type="NCBI Taxonomy" id="477690"/>
    <lineage>
        <taxon>Bacteria</taxon>
        <taxon>Pseudomonadati</taxon>
        <taxon>Bacteroidota</taxon>
        <taxon>Flavobacteriia</taxon>
        <taxon>Flavobacteriales</taxon>
        <taxon>Crocinitomicaceae</taxon>
        <taxon>Lishizhenia</taxon>
    </lineage>
</organism>